<protein>
    <recommendedName>
        <fullName evidence="4">DUF241 domain protein</fullName>
    </recommendedName>
</protein>
<comment type="caution">
    <text evidence="2">The sequence shown here is derived from an EMBL/GenBank/DDBJ whole genome shotgun (WGS) entry which is preliminary data.</text>
</comment>
<accession>A0ABD3K522</accession>
<reference evidence="2 3" key="1">
    <citation type="submission" date="2024-11" db="EMBL/GenBank/DDBJ databases">
        <title>Chromosome-level genome assembly of Eucalyptus globulus Labill. provides insights into its genome evolution.</title>
        <authorList>
            <person name="Li X."/>
        </authorList>
    </citation>
    <scope>NUCLEOTIDE SEQUENCE [LARGE SCALE GENOMIC DNA]</scope>
    <source>
        <strain evidence="2">CL2024</strain>
        <tissue evidence="2">Fresh tender leaves</tissue>
    </source>
</reference>
<dbReference type="PANTHER" id="PTHR33070">
    <property type="entry name" value="OS06G0725500 PROTEIN"/>
    <property type="match status" value="1"/>
</dbReference>
<evidence type="ECO:0000313" key="3">
    <source>
        <dbReference type="Proteomes" id="UP001634007"/>
    </source>
</evidence>
<gene>
    <name evidence="2" type="ORF">ACJRO7_023688</name>
</gene>
<evidence type="ECO:0000313" key="2">
    <source>
        <dbReference type="EMBL" id="KAL3734373.1"/>
    </source>
</evidence>
<keyword evidence="3" id="KW-1185">Reference proteome</keyword>
<dbReference type="Pfam" id="PF03087">
    <property type="entry name" value="BPS1"/>
    <property type="match status" value="1"/>
</dbReference>
<organism evidence="2 3">
    <name type="scientific">Eucalyptus globulus</name>
    <name type="common">Tasmanian blue gum</name>
    <dbReference type="NCBI Taxonomy" id="34317"/>
    <lineage>
        <taxon>Eukaryota</taxon>
        <taxon>Viridiplantae</taxon>
        <taxon>Streptophyta</taxon>
        <taxon>Embryophyta</taxon>
        <taxon>Tracheophyta</taxon>
        <taxon>Spermatophyta</taxon>
        <taxon>Magnoliopsida</taxon>
        <taxon>eudicotyledons</taxon>
        <taxon>Gunneridae</taxon>
        <taxon>Pentapetalae</taxon>
        <taxon>rosids</taxon>
        <taxon>malvids</taxon>
        <taxon>Myrtales</taxon>
        <taxon>Myrtaceae</taxon>
        <taxon>Myrtoideae</taxon>
        <taxon>Eucalypteae</taxon>
        <taxon>Eucalyptus</taxon>
    </lineage>
</organism>
<dbReference type="AlphaFoldDB" id="A0ABD3K522"/>
<proteinExistence type="predicted"/>
<evidence type="ECO:0000256" key="1">
    <source>
        <dbReference type="SAM" id="MobiDB-lite"/>
    </source>
</evidence>
<name>A0ABD3K522_EUCGL</name>
<evidence type="ECO:0008006" key="4">
    <source>
        <dbReference type="Google" id="ProtNLM"/>
    </source>
</evidence>
<dbReference type="PANTHER" id="PTHR33070:SF49">
    <property type="entry name" value="OS06G0725500 PROTEIN"/>
    <property type="match status" value="1"/>
</dbReference>
<feature type="region of interest" description="Disordered" evidence="1">
    <location>
        <begin position="1"/>
        <end position="34"/>
    </location>
</feature>
<dbReference type="InterPro" id="IPR004320">
    <property type="entry name" value="BPS1_pln"/>
</dbReference>
<dbReference type="Proteomes" id="UP001634007">
    <property type="component" value="Unassembled WGS sequence"/>
</dbReference>
<dbReference type="EMBL" id="JBJKBG010000006">
    <property type="protein sequence ID" value="KAL3734373.1"/>
    <property type="molecule type" value="Genomic_DNA"/>
</dbReference>
<sequence>MVGVFGRSLSFPNKNQARPKPPMTHHNRSVSLPNRSHPLLSNLIDQLSDLDAWSSLPPARSSARLADGLSRLRNALDSLDDNLQLPQAQNLLRGRPQLTEKLLEDFLRFADAYGIFQSSVLAFKEAQMAAHVAIRKKDESKIASYMKARKRIHKEMRDLTSSIRCVAKCDILREPDHSLVPDTELAAAISGVVKATASVSLALFDSFALSFAARRSSWSGLLRLSKKAKVDEPIEELQCTEERLWSLRKMKDEEVREVLKKMEELEGWVECIESVSERVFRSLISARVSLLNILTL</sequence>